<dbReference type="SUPFAM" id="SSF55961">
    <property type="entry name" value="Bet v1-like"/>
    <property type="match status" value="1"/>
</dbReference>
<feature type="domain" description="Activator of Hsp90 ATPase homologue 1/2-like C-terminal" evidence="3">
    <location>
        <begin position="96"/>
        <end position="238"/>
    </location>
</feature>
<dbReference type="AlphaFoldDB" id="A0A3M8L1G3"/>
<dbReference type="InterPro" id="IPR023393">
    <property type="entry name" value="START-like_dom_sf"/>
</dbReference>
<comment type="caution">
    <text evidence="4">The sequence shown here is derived from an EMBL/GenBank/DDBJ whole genome shotgun (WGS) entry which is preliminary data.</text>
</comment>
<evidence type="ECO:0000313" key="5">
    <source>
        <dbReference type="Proteomes" id="UP000279859"/>
    </source>
</evidence>
<feature type="compositionally biased region" description="Basic and acidic residues" evidence="2">
    <location>
        <begin position="15"/>
        <end position="25"/>
    </location>
</feature>
<feature type="compositionally biased region" description="Basic residues" evidence="2">
    <location>
        <begin position="32"/>
        <end position="50"/>
    </location>
</feature>
<sequence length="239" mass="26308">MALEPLRPGLGRADASAHPHGDPRGTRCGGGRGRRGIRRHDRVDRRRGRARRVERGRRLGCAVPAVRLASPAEGAAPREKGTAVTDRSFSLTRILDAPPSHVFRAWTDPARLGWFFNPHQPIPNDPIEVDPSVGGTWRQRMVVEDATVYTTGGIYREIVPDERLVFAWGAVDGWPELDPDDLDAGPNVTVTFTPVGEATRMTVTVTVADSVPDPFAQEWLARGIREGWSDTIDRLVDVV</sequence>
<dbReference type="InterPro" id="IPR013538">
    <property type="entry name" value="ASHA1/2-like_C"/>
</dbReference>
<evidence type="ECO:0000313" key="4">
    <source>
        <dbReference type="EMBL" id="RNE59381.1"/>
    </source>
</evidence>
<keyword evidence="5" id="KW-1185">Reference proteome</keyword>
<evidence type="ECO:0000256" key="2">
    <source>
        <dbReference type="SAM" id="MobiDB-lite"/>
    </source>
</evidence>
<dbReference type="Pfam" id="PF08327">
    <property type="entry name" value="AHSA1"/>
    <property type="match status" value="1"/>
</dbReference>
<name>A0A3M8L1G3_9MICO</name>
<comment type="similarity">
    <text evidence="1">Belongs to the AHA1 family.</text>
</comment>
<protein>
    <submittedName>
        <fullName evidence="4">SRPBCC domain-containing protein</fullName>
    </submittedName>
</protein>
<dbReference type="CDD" id="cd07814">
    <property type="entry name" value="SRPBCC_CalC_Aha1-like"/>
    <property type="match status" value="1"/>
</dbReference>
<evidence type="ECO:0000259" key="3">
    <source>
        <dbReference type="Pfam" id="PF08327"/>
    </source>
</evidence>
<organism evidence="4 5">
    <name type="scientific">Cryobacterium tepidiphilum</name>
    <dbReference type="NCBI Taxonomy" id="2486026"/>
    <lineage>
        <taxon>Bacteria</taxon>
        <taxon>Bacillati</taxon>
        <taxon>Actinomycetota</taxon>
        <taxon>Actinomycetes</taxon>
        <taxon>Micrococcales</taxon>
        <taxon>Microbacteriaceae</taxon>
        <taxon>Cryobacterium</taxon>
    </lineage>
</organism>
<accession>A0A3M8L1G3</accession>
<dbReference type="Proteomes" id="UP000279859">
    <property type="component" value="Unassembled WGS sequence"/>
</dbReference>
<feature type="region of interest" description="Disordered" evidence="2">
    <location>
        <begin position="1"/>
        <end position="51"/>
    </location>
</feature>
<gene>
    <name evidence="4" type="ORF">EEJ31_10115</name>
</gene>
<reference evidence="4 5" key="1">
    <citation type="submission" date="2018-11" db="EMBL/GenBank/DDBJ databases">
        <title>Cryobacterium sp. nov., isolated from rhizosphere soil of lettuce.</title>
        <authorList>
            <person name="Wang Y."/>
        </authorList>
    </citation>
    <scope>NUCLEOTIDE SEQUENCE [LARGE SCALE GENOMIC DNA]</scope>
    <source>
        <strain evidence="4 5">NEAU-85</strain>
    </source>
</reference>
<dbReference type="EMBL" id="RDSR01000016">
    <property type="protein sequence ID" value="RNE59381.1"/>
    <property type="molecule type" value="Genomic_DNA"/>
</dbReference>
<proteinExistence type="inferred from homology"/>
<evidence type="ECO:0000256" key="1">
    <source>
        <dbReference type="ARBA" id="ARBA00006817"/>
    </source>
</evidence>
<dbReference type="Gene3D" id="3.30.530.20">
    <property type="match status" value="1"/>
</dbReference>